<evidence type="ECO:0000256" key="5">
    <source>
        <dbReference type="SAM" id="Coils"/>
    </source>
</evidence>
<evidence type="ECO:0000256" key="6">
    <source>
        <dbReference type="SAM" id="MobiDB-lite"/>
    </source>
</evidence>
<keyword evidence="1 3" id="KW-0547">Nucleotide-binding</keyword>
<dbReference type="STRING" id="1097556.R4XG97"/>
<reference evidence="8 9" key="1">
    <citation type="journal article" date="2013" name="MBio">
        <title>Genome sequencing of the plant pathogen Taphrina deformans, the causal agent of peach leaf curl.</title>
        <authorList>
            <person name="Cisse O.H."/>
            <person name="Almeida J.M.G.C.F."/>
            <person name="Fonseca A."/>
            <person name="Kumar A.A."/>
            <person name="Salojaervi J."/>
            <person name="Overmyer K."/>
            <person name="Hauser P.M."/>
            <person name="Pagni M."/>
        </authorList>
    </citation>
    <scope>NUCLEOTIDE SEQUENCE [LARGE SCALE GENOMIC DNA]</scope>
    <source>
        <strain evidence="9">PYCC 5710 / ATCC 11124 / CBS 356.35 / IMI 108563 / JCM 9778 / NBRC 8474</strain>
    </source>
</reference>
<keyword evidence="3 4" id="KW-0505">Motor protein</keyword>
<feature type="region of interest" description="Disordered" evidence="6">
    <location>
        <begin position="445"/>
        <end position="474"/>
    </location>
</feature>
<dbReference type="PROSITE" id="PS50067">
    <property type="entry name" value="KINESIN_MOTOR_2"/>
    <property type="match status" value="1"/>
</dbReference>
<dbReference type="InterPro" id="IPR019821">
    <property type="entry name" value="Kinesin_motor_CS"/>
</dbReference>
<evidence type="ECO:0000256" key="4">
    <source>
        <dbReference type="RuleBase" id="RU000394"/>
    </source>
</evidence>
<dbReference type="InterPro" id="IPR036961">
    <property type="entry name" value="Kinesin_motor_dom_sf"/>
</dbReference>
<evidence type="ECO:0000256" key="3">
    <source>
        <dbReference type="PROSITE-ProRule" id="PRU00283"/>
    </source>
</evidence>
<dbReference type="InterPro" id="IPR001752">
    <property type="entry name" value="Kinesin_motor_dom"/>
</dbReference>
<dbReference type="GO" id="GO:0003777">
    <property type="term" value="F:microtubule motor activity"/>
    <property type="evidence" value="ECO:0007669"/>
    <property type="project" value="InterPro"/>
</dbReference>
<feature type="domain" description="Kinesin motor" evidence="7">
    <location>
        <begin position="6"/>
        <end position="356"/>
    </location>
</feature>
<dbReference type="Proteomes" id="UP000013776">
    <property type="component" value="Unassembled WGS sequence"/>
</dbReference>
<dbReference type="SUPFAM" id="SSF52540">
    <property type="entry name" value="P-loop containing nucleoside triphosphate hydrolases"/>
    <property type="match status" value="1"/>
</dbReference>
<feature type="compositionally biased region" description="Acidic residues" evidence="6">
    <location>
        <begin position="453"/>
        <end position="466"/>
    </location>
</feature>
<dbReference type="SMART" id="SM00129">
    <property type="entry name" value="KISc"/>
    <property type="match status" value="1"/>
</dbReference>
<keyword evidence="9" id="KW-1185">Reference proteome</keyword>
<evidence type="ECO:0000256" key="1">
    <source>
        <dbReference type="ARBA" id="ARBA00022741"/>
    </source>
</evidence>
<evidence type="ECO:0000259" key="7">
    <source>
        <dbReference type="PROSITE" id="PS50067"/>
    </source>
</evidence>
<evidence type="ECO:0000256" key="2">
    <source>
        <dbReference type="ARBA" id="ARBA00022840"/>
    </source>
</evidence>
<keyword evidence="5" id="KW-0175">Coiled coil</keyword>
<evidence type="ECO:0000313" key="9">
    <source>
        <dbReference type="Proteomes" id="UP000013776"/>
    </source>
</evidence>
<dbReference type="InterPro" id="IPR027417">
    <property type="entry name" value="P-loop_NTPase"/>
</dbReference>
<sequence length="512" mass="57333">MSASSAVRVVVRVRPLNAREQARNAKCLISMDPSTQSTTISPPDETDLGNTRAHRRRLEEDKQFTYDVSLWSVDPDDAHYADQSALHRCLGQEFVNHAFAGYNCCIFAYGQTGSGKTHSMMGSPLEPGLIPRICTGIFDQIEATKGDATFKVSINYYEIYNETATDLLLARDPRDRVKPLKVRESPETGPYLENLSEFQVKTYEDVQAFMQVGNQARRTASTKMNDTSSRSHAVFTLTIGQHCLDPDTQKNIEKTSRFRLVDLAGSERASATGASGERLREGANINKSLTTLGRVISKLAEPVRTGVVPYRDSILTWLLSDSLGGNSKTAMIACISPADYDETVTTLRYADAVKHISTNAKVNETTDMSVGAKRLDSELKEMSRLLMLSQQEKAELQRYEKQAYQLRELVENIQATSDAKIRSLETENEALRMHLRLAIESIRNPLPQFDDKSEGDEEEEDTDESNQADFEANMSSFDAFDQELNLLQREVAKYSDQIATDRMHYSSRSIVA</sequence>
<dbReference type="Pfam" id="PF00225">
    <property type="entry name" value="Kinesin"/>
    <property type="match status" value="1"/>
</dbReference>
<accession>R4XG97</accession>
<dbReference type="GO" id="GO:0007018">
    <property type="term" value="P:microtubule-based movement"/>
    <property type="evidence" value="ECO:0007669"/>
    <property type="project" value="InterPro"/>
</dbReference>
<dbReference type="GO" id="GO:0005524">
    <property type="term" value="F:ATP binding"/>
    <property type="evidence" value="ECO:0007669"/>
    <property type="project" value="UniProtKB-UniRule"/>
</dbReference>
<organism evidence="8 9">
    <name type="scientific">Taphrina deformans (strain PYCC 5710 / ATCC 11124 / CBS 356.35 / IMI 108563 / JCM 9778 / NBRC 8474)</name>
    <name type="common">Peach leaf curl fungus</name>
    <name type="synonym">Lalaria deformans</name>
    <dbReference type="NCBI Taxonomy" id="1097556"/>
    <lineage>
        <taxon>Eukaryota</taxon>
        <taxon>Fungi</taxon>
        <taxon>Dikarya</taxon>
        <taxon>Ascomycota</taxon>
        <taxon>Taphrinomycotina</taxon>
        <taxon>Taphrinomycetes</taxon>
        <taxon>Taphrinales</taxon>
        <taxon>Taphrinaceae</taxon>
        <taxon>Taphrina</taxon>
    </lineage>
</organism>
<feature type="binding site" evidence="3">
    <location>
        <begin position="110"/>
        <end position="117"/>
    </location>
    <ligand>
        <name>ATP</name>
        <dbReference type="ChEBI" id="CHEBI:30616"/>
    </ligand>
</feature>
<dbReference type="PANTHER" id="PTHR47117">
    <property type="entry name" value="STAR-RELATED LIPID TRANSFER PROTEIN 9"/>
    <property type="match status" value="1"/>
</dbReference>
<proteinExistence type="inferred from homology"/>
<dbReference type="PRINTS" id="PR00380">
    <property type="entry name" value="KINESINHEAVY"/>
</dbReference>
<feature type="coiled-coil region" evidence="5">
    <location>
        <begin position="372"/>
        <end position="416"/>
    </location>
</feature>
<dbReference type="FunFam" id="3.40.850.10:FF:000050">
    <property type="entry name" value="Kinesin-like protein"/>
    <property type="match status" value="1"/>
</dbReference>
<keyword evidence="4" id="KW-0493">Microtubule</keyword>
<protein>
    <recommendedName>
        <fullName evidence="4">Kinesin-like protein</fullName>
    </recommendedName>
</protein>
<comment type="similarity">
    <text evidence="3 4">Belongs to the TRAFAC class myosin-kinesin ATPase superfamily. Kinesin family.</text>
</comment>
<name>R4XG97_TAPDE</name>
<dbReference type="Gene3D" id="3.40.850.10">
    <property type="entry name" value="Kinesin motor domain"/>
    <property type="match status" value="1"/>
</dbReference>
<dbReference type="GO" id="GO:0005874">
    <property type="term" value="C:microtubule"/>
    <property type="evidence" value="ECO:0007669"/>
    <property type="project" value="UniProtKB-KW"/>
</dbReference>
<dbReference type="OrthoDB" id="3176171at2759"/>
<comment type="caution">
    <text evidence="8">The sequence shown here is derived from an EMBL/GenBank/DDBJ whole genome shotgun (WGS) entry which is preliminary data.</text>
</comment>
<evidence type="ECO:0000313" key="8">
    <source>
        <dbReference type="EMBL" id="CCG83519.1"/>
    </source>
</evidence>
<dbReference type="eggNOG" id="KOG0241">
    <property type="taxonomic scope" value="Eukaryota"/>
</dbReference>
<dbReference type="GO" id="GO:0008017">
    <property type="term" value="F:microtubule binding"/>
    <property type="evidence" value="ECO:0007669"/>
    <property type="project" value="InterPro"/>
</dbReference>
<keyword evidence="2 3" id="KW-0067">ATP-binding</keyword>
<feature type="region of interest" description="Disordered" evidence="6">
    <location>
        <begin position="33"/>
        <end position="52"/>
    </location>
</feature>
<gene>
    <name evidence="8" type="ORF">TAPDE_003756</name>
</gene>
<dbReference type="AlphaFoldDB" id="R4XG97"/>
<dbReference type="VEuPathDB" id="FungiDB:TAPDE_003756"/>
<dbReference type="EMBL" id="CAHR02000155">
    <property type="protein sequence ID" value="CCG83519.1"/>
    <property type="molecule type" value="Genomic_DNA"/>
</dbReference>
<dbReference type="PROSITE" id="PS00411">
    <property type="entry name" value="KINESIN_MOTOR_1"/>
    <property type="match status" value="1"/>
</dbReference>